<feature type="domain" description="Glucose-methanol-choline oxidoreductase N-terminal" evidence="10">
    <location>
        <begin position="306"/>
        <end position="320"/>
    </location>
</feature>
<feature type="active site" description="Proton donor" evidence="6">
    <location>
        <position position="552"/>
    </location>
</feature>
<feature type="region of interest" description="Disordered" evidence="8">
    <location>
        <begin position="624"/>
        <end position="645"/>
    </location>
</feature>
<keyword evidence="9" id="KW-0732">Signal</keyword>
<gene>
    <name evidence="11" type="ORF">DMC30DRAFT_198182</name>
</gene>
<dbReference type="GO" id="GO:0050660">
    <property type="term" value="F:flavin adenine dinucleotide binding"/>
    <property type="evidence" value="ECO:0007669"/>
    <property type="project" value="InterPro"/>
</dbReference>
<dbReference type="Pfam" id="PF00732">
    <property type="entry name" value="GMC_oxred_N"/>
    <property type="match status" value="1"/>
</dbReference>
<evidence type="ECO:0000256" key="9">
    <source>
        <dbReference type="SAM" id="SignalP"/>
    </source>
</evidence>
<evidence type="ECO:0000256" key="3">
    <source>
        <dbReference type="ARBA" id="ARBA00022630"/>
    </source>
</evidence>
<dbReference type="EMBL" id="SOZI01000041">
    <property type="protein sequence ID" value="TNY21579.1"/>
    <property type="molecule type" value="Genomic_DNA"/>
</dbReference>
<name>A0A5C5FZB7_9BASI</name>
<evidence type="ECO:0000256" key="2">
    <source>
        <dbReference type="ARBA" id="ARBA00010790"/>
    </source>
</evidence>
<dbReference type="PANTHER" id="PTHR11552:SF201">
    <property type="entry name" value="GLUCOSE-METHANOL-CHOLINE OXIDOREDUCTASE N-TERMINAL DOMAIN-CONTAINING PROTEIN"/>
    <property type="match status" value="1"/>
</dbReference>
<proteinExistence type="inferred from homology"/>
<keyword evidence="5" id="KW-0560">Oxidoreductase</keyword>
<evidence type="ECO:0000256" key="6">
    <source>
        <dbReference type="PIRSR" id="PIRSR000137-1"/>
    </source>
</evidence>
<dbReference type="PANTHER" id="PTHR11552">
    <property type="entry name" value="GLUCOSE-METHANOL-CHOLINE GMC OXIDOREDUCTASE"/>
    <property type="match status" value="1"/>
</dbReference>
<feature type="active site" description="Proton acceptor" evidence="6">
    <location>
        <position position="595"/>
    </location>
</feature>
<comment type="similarity">
    <text evidence="2">Belongs to the GMC oxidoreductase family.</text>
</comment>
<evidence type="ECO:0000259" key="10">
    <source>
        <dbReference type="PROSITE" id="PS00624"/>
    </source>
</evidence>
<evidence type="ECO:0000313" key="12">
    <source>
        <dbReference type="Proteomes" id="UP000311382"/>
    </source>
</evidence>
<evidence type="ECO:0000256" key="7">
    <source>
        <dbReference type="PIRSR" id="PIRSR000137-2"/>
    </source>
</evidence>
<keyword evidence="4 7" id="KW-0274">FAD</keyword>
<dbReference type="Gene3D" id="3.50.50.60">
    <property type="entry name" value="FAD/NAD(P)-binding domain"/>
    <property type="match status" value="1"/>
</dbReference>
<feature type="binding site" evidence="7">
    <location>
        <position position="119"/>
    </location>
    <ligand>
        <name>FAD</name>
        <dbReference type="ChEBI" id="CHEBI:57692"/>
    </ligand>
</feature>
<keyword evidence="3" id="KW-0285">Flavoprotein</keyword>
<comment type="caution">
    <text evidence="11">The sequence shown here is derived from an EMBL/GenBank/DDBJ whole genome shotgun (WGS) entry which is preliminary data.</text>
</comment>
<dbReference type="InterPro" id="IPR012132">
    <property type="entry name" value="GMC_OxRdtase"/>
</dbReference>
<evidence type="ECO:0000256" key="8">
    <source>
        <dbReference type="SAM" id="MobiDB-lite"/>
    </source>
</evidence>
<feature type="chain" id="PRO_5022861580" evidence="9">
    <location>
        <begin position="19"/>
        <end position="686"/>
    </location>
</feature>
<protein>
    <submittedName>
        <fullName evidence="11">Alcohol oxidase</fullName>
    </submittedName>
</protein>
<evidence type="ECO:0000256" key="4">
    <source>
        <dbReference type="ARBA" id="ARBA00022827"/>
    </source>
</evidence>
<dbReference type="InterPro" id="IPR036188">
    <property type="entry name" value="FAD/NAD-bd_sf"/>
</dbReference>
<evidence type="ECO:0000256" key="1">
    <source>
        <dbReference type="ARBA" id="ARBA00001974"/>
    </source>
</evidence>
<dbReference type="SUPFAM" id="SSF54373">
    <property type="entry name" value="FAD-linked reductases, C-terminal domain"/>
    <property type="match status" value="1"/>
</dbReference>
<organism evidence="11 12">
    <name type="scientific">Rhodotorula diobovata</name>
    <dbReference type="NCBI Taxonomy" id="5288"/>
    <lineage>
        <taxon>Eukaryota</taxon>
        <taxon>Fungi</taxon>
        <taxon>Dikarya</taxon>
        <taxon>Basidiomycota</taxon>
        <taxon>Pucciniomycotina</taxon>
        <taxon>Microbotryomycetes</taxon>
        <taxon>Sporidiobolales</taxon>
        <taxon>Sporidiobolaceae</taxon>
        <taxon>Rhodotorula</taxon>
    </lineage>
</organism>
<dbReference type="OrthoDB" id="269227at2759"/>
<evidence type="ECO:0000256" key="5">
    <source>
        <dbReference type="ARBA" id="ARBA00023002"/>
    </source>
</evidence>
<feature type="binding site" evidence="7">
    <location>
        <position position="264"/>
    </location>
    <ligand>
        <name>FAD</name>
        <dbReference type="ChEBI" id="CHEBI:57692"/>
    </ligand>
</feature>
<comment type="cofactor">
    <cofactor evidence="1 7">
        <name>FAD</name>
        <dbReference type="ChEBI" id="CHEBI:57692"/>
    </cofactor>
</comment>
<dbReference type="InterPro" id="IPR000172">
    <property type="entry name" value="GMC_OxRdtase_N"/>
</dbReference>
<dbReference type="PIRSF" id="PIRSF000137">
    <property type="entry name" value="Alcohol_oxidase"/>
    <property type="match status" value="1"/>
</dbReference>
<dbReference type="Proteomes" id="UP000311382">
    <property type="component" value="Unassembled WGS sequence"/>
</dbReference>
<keyword evidence="12" id="KW-1185">Reference proteome</keyword>
<dbReference type="PROSITE" id="PS00624">
    <property type="entry name" value="GMC_OXRED_2"/>
    <property type="match status" value="1"/>
</dbReference>
<dbReference type="Gene3D" id="3.30.560.10">
    <property type="entry name" value="Glucose Oxidase, domain 3"/>
    <property type="match status" value="1"/>
</dbReference>
<evidence type="ECO:0000313" key="11">
    <source>
        <dbReference type="EMBL" id="TNY21579.1"/>
    </source>
</evidence>
<sequence length="686" mass="72006">MRLLPLAVNSLAVLAVQAVVLDLGSDASAVATTLAATSFDYIVVGGGTAGLAVASRLGAGNTSSNVLVLEAGSDGQGDPRIDVPGFAGAALGTSFDWGFSSTAQENANGRSIYWPRGKVLGGSSAINFLVSTRPNTAEHDVWASLANSSAWSFNSLLPYYRASERGSAPGPNSQAQVPTWAAASHGTTGPIRTSFAPYMAPSFSGFFKALRARGKPVATDLHSGANAGVNYAPSTIDPSAHTRSYSVAYLALAPNVVVVLNAQVTNINWKAGTTGDAVAEGVTVVPTGGGDALTVVARREVILSAGAVQSPQLLELSGVGNPAILNPLGIATVVDLPGVGENLQDHPAIVDVYRLKPGFPSLDQLSNASFMDDALAQYANGQGILTEALFPLAFLRLGDFLNSTERAVVSTLGSAANNPQLDARQFSASTQLYNANVPVMELLSINVYFGDATAEPGQAYVSLAGCLQHSLSRGTIHITSSNPLAPPAIDPKYLQSPLDTYLLAQAGRYLRRTAQQANLAKFVASEKEPGPAVQSLDDWQAWVRSVVRTEYHPLGTCSMQPRQYGGVVGPDLKVHGTANVRVVDVSVVPIHVSSHLQTVACASRAHFLVRHPWRELEALTDDASVHAHRRDRGEGRGAHPGRPVSPVRTLRSLFSPLSRFGVPLHACDDPPLTHTLHLLAFALDAP</sequence>
<dbReference type="STRING" id="5288.A0A5C5FZB7"/>
<dbReference type="Pfam" id="PF05199">
    <property type="entry name" value="GMC_oxred_C"/>
    <property type="match status" value="1"/>
</dbReference>
<dbReference type="InterPro" id="IPR007867">
    <property type="entry name" value="GMC_OxRtase_C"/>
</dbReference>
<dbReference type="AlphaFoldDB" id="A0A5C5FZB7"/>
<feature type="signal peptide" evidence="9">
    <location>
        <begin position="1"/>
        <end position="18"/>
    </location>
</feature>
<accession>A0A5C5FZB7</accession>
<dbReference type="GO" id="GO:0016614">
    <property type="term" value="F:oxidoreductase activity, acting on CH-OH group of donors"/>
    <property type="evidence" value="ECO:0007669"/>
    <property type="project" value="InterPro"/>
</dbReference>
<feature type="binding site" evidence="7">
    <location>
        <begin position="127"/>
        <end position="130"/>
    </location>
    <ligand>
        <name>FAD</name>
        <dbReference type="ChEBI" id="CHEBI:57692"/>
    </ligand>
</feature>
<reference evidence="11 12" key="1">
    <citation type="submission" date="2019-03" db="EMBL/GenBank/DDBJ databases">
        <title>Rhodosporidium diobovatum UCD-FST 08-225 genome sequencing, assembly, and annotation.</title>
        <authorList>
            <person name="Fakankun I.U."/>
            <person name="Fristensky B."/>
            <person name="Levin D.B."/>
        </authorList>
    </citation>
    <scope>NUCLEOTIDE SEQUENCE [LARGE SCALE GENOMIC DNA]</scope>
    <source>
        <strain evidence="11 12">UCD-FST 08-225</strain>
    </source>
</reference>
<dbReference type="SUPFAM" id="SSF51905">
    <property type="entry name" value="FAD/NAD(P)-binding domain"/>
    <property type="match status" value="1"/>
</dbReference>